<name>A0A432GRA9_9DELT</name>
<comment type="caution">
    <text evidence="4">The sequence shown here is derived from an EMBL/GenBank/DDBJ whole genome shotgun (WGS) entry which is preliminary data.</text>
</comment>
<dbReference type="SUPFAM" id="SSF48208">
    <property type="entry name" value="Six-hairpin glycosidases"/>
    <property type="match status" value="1"/>
</dbReference>
<dbReference type="AlphaFoldDB" id="A0A432GRA9"/>
<evidence type="ECO:0000259" key="3">
    <source>
        <dbReference type="Pfam" id="PF00759"/>
    </source>
</evidence>
<evidence type="ECO:0000256" key="2">
    <source>
        <dbReference type="ARBA" id="ARBA00023326"/>
    </source>
</evidence>
<dbReference type="InterPro" id="IPR008928">
    <property type="entry name" value="6-hairpin_glycosidase_sf"/>
</dbReference>
<dbReference type="Gene3D" id="1.50.10.10">
    <property type="match status" value="1"/>
</dbReference>
<proteinExistence type="predicted"/>
<evidence type="ECO:0000313" key="5">
    <source>
        <dbReference type="Proteomes" id="UP000287719"/>
    </source>
</evidence>
<protein>
    <recommendedName>
        <fullName evidence="3">Glycoside hydrolase family 9 domain-containing protein</fullName>
    </recommendedName>
</protein>
<reference evidence="4 5" key="1">
    <citation type="submission" date="2018-06" db="EMBL/GenBank/DDBJ databases">
        <title>Combined omics and stable isotope probing to characterize newly discovered Mariana Back-Arc vent microbial communities.</title>
        <authorList>
            <person name="Trembath-Reichert E."/>
            <person name="Huber J.A."/>
        </authorList>
    </citation>
    <scope>NUCLEOTIDE SEQUENCE [LARGE SCALE GENOMIC DNA]</scope>
    <source>
        <strain evidence="4">MAG 54</strain>
    </source>
</reference>
<feature type="domain" description="Glycoside hydrolase family 9" evidence="3">
    <location>
        <begin position="1"/>
        <end position="52"/>
    </location>
</feature>
<dbReference type="Proteomes" id="UP000287719">
    <property type="component" value="Unassembled WGS sequence"/>
</dbReference>
<accession>A0A432GRA9</accession>
<keyword evidence="2" id="KW-0624">Polysaccharide degradation</keyword>
<dbReference type="InterPro" id="IPR001701">
    <property type="entry name" value="Glyco_hydro_9"/>
</dbReference>
<evidence type="ECO:0000256" key="1">
    <source>
        <dbReference type="ARBA" id="ARBA00023277"/>
    </source>
</evidence>
<organism evidence="4 5">
    <name type="scientific">SAR324 cluster bacterium</name>
    <dbReference type="NCBI Taxonomy" id="2024889"/>
    <lineage>
        <taxon>Bacteria</taxon>
        <taxon>Deltaproteobacteria</taxon>
        <taxon>SAR324 cluster</taxon>
    </lineage>
</organism>
<dbReference type="GO" id="GO:0004553">
    <property type="term" value="F:hydrolase activity, hydrolyzing O-glycosyl compounds"/>
    <property type="evidence" value="ECO:0007669"/>
    <property type="project" value="InterPro"/>
</dbReference>
<dbReference type="InterPro" id="IPR012341">
    <property type="entry name" value="6hp_glycosidase-like_sf"/>
</dbReference>
<evidence type="ECO:0000313" key="4">
    <source>
        <dbReference type="EMBL" id="RTZ86041.1"/>
    </source>
</evidence>
<keyword evidence="1" id="KW-0119">Carbohydrate metabolism</keyword>
<gene>
    <name evidence="4" type="ORF">DSY95_04090</name>
</gene>
<dbReference type="Pfam" id="PF00759">
    <property type="entry name" value="Glyco_hydro_9"/>
    <property type="match status" value="1"/>
</dbReference>
<sequence length="62" mass="7506">MLWGVLRWPNAYREAGQMDNVLDTVRWPLEYFLKCWNPQEQELYVQVSESCTEQRSRGRKGR</sequence>
<dbReference type="EMBL" id="QNZJ01000180">
    <property type="protein sequence ID" value="RTZ86041.1"/>
    <property type="molecule type" value="Genomic_DNA"/>
</dbReference>
<dbReference type="GO" id="GO:0000272">
    <property type="term" value="P:polysaccharide catabolic process"/>
    <property type="evidence" value="ECO:0007669"/>
    <property type="project" value="UniProtKB-KW"/>
</dbReference>